<dbReference type="AlphaFoldDB" id="A0A139GZ79"/>
<sequence>MQGQKGSAICRPPTLCAISLCLGFACSRLESDTAVLRVGVSLQRTYIPPILDPSYSENRMKCDPSGAELAASNEEIKHCFYLTARPSRREDLPSKIWI</sequence>
<evidence type="ECO:0000313" key="2">
    <source>
        <dbReference type="Proteomes" id="UP000073492"/>
    </source>
</evidence>
<keyword evidence="2" id="KW-1185">Reference proteome</keyword>
<comment type="caution">
    <text evidence="1">The sequence shown here is derived from an EMBL/GenBank/DDBJ whole genome shotgun (WGS) entry which is preliminary data.</text>
</comment>
<gene>
    <name evidence="1" type="ORF">AC579_4465</name>
</gene>
<evidence type="ECO:0000313" key="1">
    <source>
        <dbReference type="EMBL" id="KXS95479.1"/>
    </source>
</evidence>
<dbReference type="EMBL" id="LFZO01000889">
    <property type="protein sequence ID" value="KXS95479.1"/>
    <property type="molecule type" value="Genomic_DNA"/>
</dbReference>
<organism evidence="1 2">
    <name type="scientific">Pseudocercospora musae</name>
    <dbReference type="NCBI Taxonomy" id="113226"/>
    <lineage>
        <taxon>Eukaryota</taxon>
        <taxon>Fungi</taxon>
        <taxon>Dikarya</taxon>
        <taxon>Ascomycota</taxon>
        <taxon>Pezizomycotina</taxon>
        <taxon>Dothideomycetes</taxon>
        <taxon>Dothideomycetidae</taxon>
        <taxon>Mycosphaerellales</taxon>
        <taxon>Mycosphaerellaceae</taxon>
        <taxon>Pseudocercospora</taxon>
    </lineage>
</organism>
<proteinExistence type="predicted"/>
<dbReference type="PROSITE" id="PS51257">
    <property type="entry name" value="PROKAR_LIPOPROTEIN"/>
    <property type="match status" value="1"/>
</dbReference>
<dbReference type="Proteomes" id="UP000073492">
    <property type="component" value="Unassembled WGS sequence"/>
</dbReference>
<accession>A0A139GZ79</accession>
<reference evidence="1 2" key="1">
    <citation type="submission" date="2015-07" db="EMBL/GenBank/DDBJ databases">
        <title>Comparative genomics of the Sigatoka disease complex on banana suggests a link between parallel evolutionary changes in Pseudocercospora fijiensis and Pseudocercospora eumusae and increased virulence on the banana host.</title>
        <authorList>
            <person name="Chang T.-C."/>
            <person name="Salvucci A."/>
            <person name="Crous P.W."/>
            <person name="Stergiopoulos I."/>
        </authorList>
    </citation>
    <scope>NUCLEOTIDE SEQUENCE [LARGE SCALE GENOMIC DNA]</scope>
    <source>
        <strain evidence="1 2">CBS 116634</strain>
    </source>
</reference>
<name>A0A139GZ79_9PEZI</name>
<protein>
    <submittedName>
        <fullName evidence="1">Uncharacterized protein</fullName>
    </submittedName>
</protein>